<evidence type="ECO:0000256" key="6">
    <source>
        <dbReference type="RuleBase" id="RU003797"/>
    </source>
</evidence>
<dbReference type="Pfam" id="PF20582">
    <property type="entry name" value="UPF0758_N"/>
    <property type="match status" value="1"/>
</dbReference>
<dbReference type="NCBIfam" id="NF000642">
    <property type="entry name" value="PRK00024.1"/>
    <property type="match status" value="1"/>
</dbReference>
<dbReference type="InterPro" id="IPR010994">
    <property type="entry name" value="RuvA_2-like"/>
</dbReference>
<dbReference type="InterPro" id="IPR020891">
    <property type="entry name" value="UPF0758_CS"/>
</dbReference>
<dbReference type="EMBL" id="JQ085818">
    <property type="protein sequence ID" value="AFD03204.1"/>
    <property type="molecule type" value="Genomic_DNA"/>
</dbReference>
<keyword evidence="3" id="KW-0378">Hydrolase</keyword>
<organism evidence="8">
    <name type="scientific">uncultured bacterium W4-21b</name>
    <dbReference type="NCBI Taxonomy" id="1130993"/>
    <lineage>
        <taxon>Bacteria</taxon>
        <taxon>environmental samples</taxon>
    </lineage>
</organism>
<dbReference type="GO" id="GO:0046872">
    <property type="term" value="F:metal ion binding"/>
    <property type="evidence" value="ECO:0007669"/>
    <property type="project" value="UniProtKB-KW"/>
</dbReference>
<dbReference type="InterPro" id="IPR001405">
    <property type="entry name" value="UPF0758"/>
</dbReference>
<dbReference type="Pfam" id="PF04002">
    <property type="entry name" value="RadC"/>
    <property type="match status" value="1"/>
</dbReference>
<dbReference type="GO" id="GO:0008237">
    <property type="term" value="F:metallopeptidase activity"/>
    <property type="evidence" value="ECO:0007669"/>
    <property type="project" value="UniProtKB-KW"/>
</dbReference>
<name>H9BWN2_9BACT</name>
<dbReference type="PANTHER" id="PTHR30471:SF3">
    <property type="entry name" value="UPF0758 PROTEIN YEES-RELATED"/>
    <property type="match status" value="1"/>
</dbReference>
<dbReference type="PROSITE" id="PS50249">
    <property type="entry name" value="MPN"/>
    <property type="match status" value="1"/>
</dbReference>
<keyword evidence="1" id="KW-0645">Protease</keyword>
<evidence type="ECO:0000256" key="4">
    <source>
        <dbReference type="ARBA" id="ARBA00022833"/>
    </source>
</evidence>
<keyword evidence="4" id="KW-0862">Zinc</keyword>
<evidence type="ECO:0000256" key="2">
    <source>
        <dbReference type="ARBA" id="ARBA00022723"/>
    </source>
</evidence>
<feature type="domain" description="MPN" evidence="7">
    <location>
        <begin position="87"/>
        <end position="209"/>
    </location>
</feature>
<evidence type="ECO:0000256" key="1">
    <source>
        <dbReference type="ARBA" id="ARBA00022670"/>
    </source>
</evidence>
<dbReference type="InterPro" id="IPR025657">
    <property type="entry name" value="RadC_JAB"/>
</dbReference>
<reference evidence="8" key="1">
    <citation type="submission" date="2011-11" db="EMBL/GenBank/DDBJ databases">
        <title>Construction and analysis of a metagenome of deep-sea sediment.</title>
        <authorList>
            <person name="Huo Y.-Y."/>
            <person name="Cheng H."/>
            <person name="Wu M."/>
        </authorList>
    </citation>
    <scope>NUCLEOTIDE SEQUENCE</scope>
</reference>
<evidence type="ECO:0000313" key="8">
    <source>
        <dbReference type="EMBL" id="AFD03204.1"/>
    </source>
</evidence>
<dbReference type="InterPro" id="IPR046778">
    <property type="entry name" value="UPF0758_N"/>
</dbReference>
<dbReference type="Gene3D" id="3.40.140.10">
    <property type="entry name" value="Cytidine Deaminase, domain 2"/>
    <property type="match status" value="1"/>
</dbReference>
<protein>
    <submittedName>
        <fullName evidence="8">DNA repair protein RadC</fullName>
    </submittedName>
</protein>
<dbReference type="PANTHER" id="PTHR30471">
    <property type="entry name" value="DNA REPAIR PROTEIN RADC"/>
    <property type="match status" value="1"/>
</dbReference>
<comment type="similarity">
    <text evidence="6">Belongs to the UPF0758 family.</text>
</comment>
<evidence type="ECO:0000256" key="3">
    <source>
        <dbReference type="ARBA" id="ARBA00022801"/>
    </source>
</evidence>
<dbReference type="InterPro" id="IPR037518">
    <property type="entry name" value="MPN"/>
</dbReference>
<proteinExistence type="inferred from homology"/>
<dbReference type="NCBIfam" id="TIGR00608">
    <property type="entry name" value="radc"/>
    <property type="match status" value="1"/>
</dbReference>
<accession>H9BWN2</accession>
<keyword evidence="5" id="KW-0482">Metalloprotease</keyword>
<dbReference type="CDD" id="cd08071">
    <property type="entry name" value="MPN_DUF2466"/>
    <property type="match status" value="1"/>
</dbReference>
<dbReference type="AlphaFoldDB" id="H9BWN2"/>
<dbReference type="PROSITE" id="PS01302">
    <property type="entry name" value="UPF0758"/>
    <property type="match status" value="1"/>
</dbReference>
<sequence>MISGGTRSLSDAELVAILLRSGIKNKDAVSLARELIVKFGGLRGLFSIGGAELKRVKGLGQTKICSLLVVSELTRRYLREELIGKAYVREPRAVVKYLKSTLRDRKTEVFKVLFLDKSNRIIDERDLFEGTIDEAIVHPREVVKTALELYAAGLILVHNHPSGRIQPSPEDYDITRKLQSACDVVNIRVLDHIIVGDNKHYSFSSHGIL</sequence>
<keyword evidence="2" id="KW-0479">Metal-binding</keyword>
<dbReference type="GO" id="GO:0006508">
    <property type="term" value="P:proteolysis"/>
    <property type="evidence" value="ECO:0007669"/>
    <property type="project" value="UniProtKB-KW"/>
</dbReference>
<dbReference type="SUPFAM" id="SSF47781">
    <property type="entry name" value="RuvA domain 2-like"/>
    <property type="match status" value="1"/>
</dbReference>
<evidence type="ECO:0000256" key="5">
    <source>
        <dbReference type="ARBA" id="ARBA00023049"/>
    </source>
</evidence>
<evidence type="ECO:0000259" key="7">
    <source>
        <dbReference type="PROSITE" id="PS50249"/>
    </source>
</evidence>